<sequence length="136" mass="15772">MARRRPWEVEDELWELIEPLLPKVERRFRYPGRRRLDDRKALCGILFVLYTGIQWEFLPQELGYGSGMTCWRRLRDWTEAGVWPRLHELLLARLQSAGALDWSRAVVDSSSIRAVKGGPKPGRARSTVPERAPSTT</sequence>
<comment type="caution">
    <text evidence="3">The sequence shown here is derived from an EMBL/GenBank/DDBJ whole genome shotgun (WGS) entry which is preliminary data.</text>
</comment>
<dbReference type="InterPro" id="IPR052909">
    <property type="entry name" value="Transposase_6_like"/>
</dbReference>
<feature type="region of interest" description="Disordered" evidence="1">
    <location>
        <begin position="115"/>
        <end position="136"/>
    </location>
</feature>
<dbReference type="AlphaFoldDB" id="A0A2P8I9P3"/>
<evidence type="ECO:0000313" key="3">
    <source>
        <dbReference type="EMBL" id="PSL55186.1"/>
    </source>
</evidence>
<feature type="domain" description="Insertion element IS402-like" evidence="2">
    <location>
        <begin position="10"/>
        <end position="87"/>
    </location>
</feature>
<gene>
    <name evidence="3" type="ORF">B0I31_105144</name>
</gene>
<name>A0A2P8I9P3_SACCR</name>
<organism evidence="3 4">
    <name type="scientific">Saccharothrix carnea</name>
    <dbReference type="NCBI Taxonomy" id="1280637"/>
    <lineage>
        <taxon>Bacteria</taxon>
        <taxon>Bacillati</taxon>
        <taxon>Actinomycetota</taxon>
        <taxon>Actinomycetes</taxon>
        <taxon>Pseudonocardiales</taxon>
        <taxon>Pseudonocardiaceae</taxon>
        <taxon>Saccharothrix</taxon>
    </lineage>
</organism>
<dbReference type="Proteomes" id="UP000241118">
    <property type="component" value="Unassembled WGS sequence"/>
</dbReference>
<evidence type="ECO:0000259" key="2">
    <source>
        <dbReference type="Pfam" id="PF13340"/>
    </source>
</evidence>
<dbReference type="Pfam" id="PF13340">
    <property type="entry name" value="DUF4096"/>
    <property type="match status" value="1"/>
</dbReference>
<evidence type="ECO:0000256" key="1">
    <source>
        <dbReference type="SAM" id="MobiDB-lite"/>
    </source>
</evidence>
<protein>
    <submittedName>
        <fullName evidence="3">Transposase</fullName>
    </submittedName>
</protein>
<evidence type="ECO:0000313" key="4">
    <source>
        <dbReference type="Proteomes" id="UP000241118"/>
    </source>
</evidence>
<accession>A0A2P8I9P3</accession>
<dbReference type="InterPro" id="IPR025161">
    <property type="entry name" value="IS402-like_dom"/>
</dbReference>
<dbReference type="EMBL" id="PYAX01000005">
    <property type="protein sequence ID" value="PSL55186.1"/>
    <property type="molecule type" value="Genomic_DNA"/>
</dbReference>
<proteinExistence type="predicted"/>
<reference evidence="3 4" key="1">
    <citation type="submission" date="2018-03" db="EMBL/GenBank/DDBJ databases">
        <title>Genomic Encyclopedia of Type Strains, Phase III (KMG-III): the genomes of soil and plant-associated and newly described type strains.</title>
        <authorList>
            <person name="Whitman W."/>
        </authorList>
    </citation>
    <scope>NUCLEOTIDE SEQUENCE [LARGE SCALE GENOMIC DNA]</scope>
    <source>
        <strain evidence="3 4">CGMCC 4.7097</strain>
    </source>
</reference>
<dbReference type="PANTHER" id="PTHR46637">
    <property type="entry name" value="TIS1421-TRANSPOSASE PROTEIN A"/>
    <property type="match status" value="1"/>
</dbReference>
<dbReference type="PANTHER" id="PTHR46637:SF1">
    <property type="entry name" value="BLL5188 PROTEIN"/>
    <property type="match status" value="1"/>
</dbReference>
<keyword evidence="4" id="KW-1185">Reference proteome</keyword>